<dbReference type="Proteomes" id="UP000075902">
    <property type="component" value="Unassembled WGS sequence"/>
</dbReference>
<dbReference type="FunFam" id="3.40.50.1460:FF:000001">
    <property type="entry name" value="Caspase-3 preproprotein"/>
    <property type="match status" value="1"/>
</dbReference>
<keyword evidence="3" id="KW-0053">Apoptosis</keyword>
<name>A0A182UDJ8_9DIPT</name>
<evidence type="ECO:0000259" key="10">
    <source>
        <dbReference type="PROSITE" id="PS50208"/>
    </source>
</evidence>
<proteinExistence type="inferred from homology"/>
<evidence type="ECO:0000256" key="4">
    <source>
        <dbReference type="ARBA" id="ARBA00022801"/>
    </source>
</evidence>
<dbReference type="SMART" id="SM00115">
    <property type="entry name" value="CASc"/>
    <property type="match status" value="1"/>
</dbReference>
<dbReference type="AlphaFoldDB" id="A0A182UDJ8"/>
<dbReference type="InterPro" id="IPR015917">
    <property type="entry name" value="Pept_C14A"/>
</dbReference>
<dbReference type="STRING" id="34690.A0A182UDJ8"/>
<dbReference type="InterPro" id="IPR001309">
    <property type="entry name" value="Pept_C14_p20"/>
</dbReference>
<evidence type="ECO:0000256" key="7">
    <source>
        <dbReference type="RuleBase" id="RU003971"/>
    </source>
</evidence>
<dbReference type="GO" id="GO:0004197">
    <property type="term" value="F:cysteine-type endopeptidase activity"/>
    <property type="evidence" value="ECO:0007669"/>
    <property type="project" value="InterPro"/>
</dbReference>
<evidence type="ECO:0000256" key="2">
    <source>
        <dbReference type="ARBA" id="ARBA00022670"/>
    </source>
</evidence>
<dbReference type="GO" id="GO:1990525">
    <property type="term" value="F:BIR domain binding"/>
    <property type="evidence" value="ECO:0007669"/>
    <property type="project" value="UniProtKB-ARBA"/>
</dbReference>
<dbReference type="InterPro" id="IPR033139">
    <property type="entry name" value="Caspase_cys_AS"/>
</dbReference>
<keyword evidence="5" id="KW-0788">Thiol protease</keyword>
<dbReference type="VEuPathDB" id="VectorBase:AMEC018462"/>
<dbReference type="GO" id="GO:0006508">
    <property type="term" value="P:proteolysis"/>
    <property type="evidence" value="ECO:0007669"/>
    <property type="project" value="UniProtKB-KW"/>
</dbReference>
<evidence type="ECO:0000256" key="1">
    <source>
        <dbReference type="ARBA" id="ARBA00010134"/>
    </source>
</evidence>
<dbReference type="InterPro" id="IPR016129">
    <property type="entry name" value="Caspase_his_AS"/>
</dbReference>
<dbReference type="PROSITE" id="PS50207">
    <property type="entry name" value="CASPASE_P10"/>
    <property type="match status" value="1"/>
</dbReference>
<reference evidence="11" key="2">
    <citation type="submission" date="2020-05" db="UniProtKB">
        <authorList>
            <consortium name="EnsemblMetazoa"/>
        </authorList>
    </citation>
    <scope>IDENTIFICATION</scope>
    <source>
        <strain evidence="11">CM1001059</strain>
    </source>
</reference>
<dbReference type="InterPro" id="IPR029030">
    <property type="entry name" value="Caspase-like_dom_sf"/>
</dbReference>
<dbReference type="Pfam" id="PF00656">
    <property type="entry name" value="Peptidase_C14"/>
    <property type="match status" value="1"/>
</dbReference>
<feature type="domain" description="Caspase family p10" evidence="9">
    <location>
        <begin position="197"/>
        <end position="292"/>
    </location>
</feature>
<dbReference type="InterPro" id="IPR011600">
    <property type="entry name" value="Pept_C14_caspase"/>
</dbReference>
<dbReference type="PROSITE" id="PS01121">
    <property type="entry name" value="CASPASE_HIS"/>
    <property type="match status" value="1"/>
</dbReference>
<evidence type="ECO:0000256" key="8">
    <source>
        <dbReference type="SAM" id="MobiDB-lite"/>
    </source>
</evidence>
<feature type="domain" description="Caspase family p20" evidence="10">
    <location>
        <begin position="51"/>
        <end position="173"/>
    </location>
</feature>
<dbReference type="GO" id="GO:0045751">
    <property type="term" value="P:negative regulation of Toll signaling pathway"/>
    <property type="evidence" value="ECO:0007669"/>
    <property type="project" value="UniProtKB-ARBA"/>
</dbReference>
<dbReference type="EnsemblMetazoa" id="AMEC018462-RA">
    <property type="protein sequence ID" value="AMEC018462-PA"/>
    <property type="gene ID" value="AMEC018462"/>
</dbReference>
<dbReference type="Gene3D" id="3.40.50.1460">
    <property type="match status" value="1"/>
</dbReference>
<organism evidence="11 12">
    <name type="scientific">Anopheles melas</name>
    <dbReference type="NCBI Taxonomy" id="34690"/>
    <lineage>
        <taxon>Eukaryota</taxon>
        <taxon>Metazoa</taxon>
        <taxon>Ecdysozoa</taxon>
        <taxon>Arthropoda</taxon>
        <taxon>Hexapoda</taxon>
        <taxon>Insecta</taxon>
        <taxon>Pterygota</taxon>
        <taxon>Neoptera</taxon>
        <taxon>Endopterygota</taxon>
        <taxon>Diptera</taxon>
        <taxon>Nematocera</taxon>
        <taxon>Culicoidea</taxon>
        <taxon>Culicidae</taxon>
        <taxon>Anophelinae</taxon>
        <taxon>Anopheles</taxon>
    </lineage>
</organism>
<evidence type="ECO:0000256" key="5">
    <source>
        <dbReference type="ARBA" id="ARBA00022807"/>
    </source>
</evidence>
<evidence type="ECO:0000313" key="11">
    <source>
        <dbReference type="EnsemblMetazoa" id="AMEC018462-PA"/>
    </source>
</evidence>
<comment type="similarity">
    <text evidence="1 7">Belongs to the peptidase C14A family.</text>
</comment>
<dbReference type="GO" id="GO:0016322">
    <property type="term" value="P:neuron remodeling"/>
    <property type="evidence" value="ECO:0007669"/>
    <property type="project" value="UniProtKB-ARBA"/>
</dbReference>
<dbReference type="CDD" id="cd00032">
    <property type="entry name" value="CASc"/>
    <property type="match status" value="1"/>
</dbReference>
<dbReference type="PANTHER" id="PTHR22576">
    <property type="entry name" value="MUCOSA ASSOCIATED LYMPHOID TISSUE LYMPHOMA TRANSLOCATION PROTEIN 1/PARACASPASE"/>
    <property type="match status" value="1"/>
</dbReference>
<dbReference type="InterPro" id="IPR002138">
    <property type="entry name" value="Pept_C14_p10"/>
</dbReference>
<evidence type="ECO:0000313" key="12">
    <source>
        <dbReference type="Proteomes" id="UP000075902"/>
    </source>
</evidence>
<dbReference type="SUPFAM" id="SSF52129">
    <property type="entry name" value="Caspase-like"/>
    <property type="match status" value="1"/>
</dbReference>
<reference evidence="12" key="1">
    <citation type="submission" date="2014-01" db="EMBL/GenBank/DDBJ databases">
        <title>The Genome Sequence of Anopheles melas CM1001059_A (V2).</title>
        <authorList>
            <consortium name="The Broad Institute Genomics Platform"/>
            <person name="Neafsey D.E."/>
            <person name="Besansky N."/>
            <person name="Howell P."/>
            <person name="Walton C."/>
            <person name="Young S.K."/>
            <person name="Zeng Q."/>
            <person name="Gargeya S."/>
            <person name="Fitzgerald M."/>
            <person name="Haas B."/>
            <person name="Abouelleil A."/>
            <person name="Allen A.W."/>
            <person name="Alvarado L."/>
            <person name="Arachchi H.M."/>
            <person name="Berlin A.M."/>
            <person name="Chapman S.B."/>
            <person name="Gainer-Dewar J."/>
            <person name="Goldberg J."/>
            <person name="Griggs A."/>
            <person name="Gujja S."/>
            <person name="Hansen M."/>
            <person name="Howarth C."/>
            <person name="Imamovic A."/>
            <person name="Ireland A."/>
            <person name="Larimer J."/>
            <person name="McCowan C."/>
            <person name="Murphy C."/>
            <person name="Pearson M."/>
            <person name="Poon T.W."/>
            <person name="Priest M."/>
            <person name="Roberts A."/>
            <person name="Saif S."/>
            <person name="Shea T."/>
            <person name="Sisk P."/>
            <person name="Sykes S."/>
            <person name="Wortman J."/>
            <person name="Nusbaum C."/>
            <person name="Birren B."/>
        </authorList>
    </citation>
    <scope>NUCLEOTIDE SEQUENCE [LARGE SCALE GENOMIC DNA]</scope>
    <source>
        <strain evidence="12">CM1001059</strain>
    </source>
</reference>
<keyword evidence="2" id="KW-0645">Protease</keyword>
<evidence type="ECO:0000259" key="9">
    <source>
        <dbReference type="PROSITE" id="PS50207"/>
    </source>
</evidence>
<keyword evidence="4" id="KW-0378">Hydrolase</keyword>
<dbReference type="PROSITE" id="PS50208">
    <property type="entry name" value="CASPASE_P20"/>
    <property type="match status" value="1"/>
</dbReference>
<dbReference type="PROSITE" id="PS01122">
    <property type="entry name" value="CASPASE_CYS"/>
    <property type="match status" value="1"/>
</dbReference>
<accession>A0A182UDJ8</accession>
<sequence>MDSSALPSGSSDELDSKSVQLSSAAAPHRTEGFSNAEPVGIDECYDTSNARRGFALIINQVHFSSMAVRDGSSKDRTDISTVLQRIGFEVRVMDDPNRQQLLSTLKQLAGEDHSHSDCLVVVVMTHGKENNLLYASDKSYEANQLWEPFIGDACPSLIGKPKLFFVQACRGKKLDEGVIPATISIDSVDTQSSPGSMRYAIPAMADLLVMYSTYDGHYSWRNPSKGSWFIQSLCVELGASAHCKELLHILTAVSRRVAYHYQSNVPDNAKIDAKKQMPCMVSMLTKLLYLTPKKRRNTILKTKKSASE</sequence>
<evidence type="ECO:0000256" key="6">
    <source>
        <dbReference type="ARBA" id="ARBA00023145"/>
    </source>
</evidence>
<dbReference type="PANTHER" id="PTHR22576:SF41">
    <property type="entry name" value="CASPASE 14, APOPTOSIS-RELATED CYSTEINE PEPTIDASE"/>
    <property type="match status" value="1"/>
</dbReference>
<evidence type="ECO:0000256" key="3">
    <source>
        <dbReference type="ARBA" id="ARBA00022703"/>
    </source>
</evidence>
<dbReference type="InterPro" id="IPR052039">
    <property type="entry name" value="Caspase-related_regulators"/>
</dbReference>
<dbReference type="PRINTS" id="PR00376">
    <property type="entry name" value="IL1BCENZYME"/>
</dbReference>
<protein>
    <submittedName>
        <fullName evidence="11">Uncharacterized protein</fullName>
    </submittedName>
</protein>
<keyword evidence="12" id="KW-1185">Reference proteome</keyword>
<feature type="region of interest" description="Disordered" evidence="8">
    <location>
        <begin position="1"/>
        <end position="40"/>
    </location>
</feature>
<keyword evidence="6" id="KW-0865">Zymogen</keyword>
<feature type="compositionally biased region" description="Polar residues" evidence="8">
    <location>
        <begin position="1"/>
        <end position="23"/>
    </location>
</feature>
<dbReference type="GO" id="GO:0045476">
    <property type="term" value="P:nurse cell apoptotic process"/>
    <property type="evidence" value="ECO:0007669"/>
    <property type="project" value="UniProtKB-ARBA"/>
</dbReference>